<reference evidence="1" key="1">
    <citation type="journal article" date="2019" name="Microbiol. Resour. Announc.">
        <title>Complete Genome Sequence of Rubrobacter xylanophilus Strain AA3-22, Isolated from Arima Onsen in Japan.</title>
        <authorList>
            <person name="Tomariguchi N."/>
            <person name="Miyazaki K."/>
        </authorList>
    </citation>
    <scope>NUCLEOTIDE SEQUENCE [LARGE SCALE GENOMIC DNA]</scope>
    <source>
        <strain evidence="1">AA3-22</strain>
    </source>
</reference>
<evidence type="ECO:0000313" key="2">
    <source>
        <dbReference type="Proteomes" id="UP000318065"/>
    </source>
</evidence>
<organism evidence="1 2">
    <name type="scientific">Rubrobacter xylanophilus</name>
    <dbReference type="NCBI Taxonomy" id="49319"/>
    <lineage>
        <taxon>Bacteria</taxon>
        <taxon>Bacillati</taxon>
        <taxon>Actinomycetota</taxon>
        <taxon>Rubrobacteria</taxon>
        <taxon>Rubrobacterales</taxon>
        <taxon>Rubrobacteraceae</taxon>
        <taxon>Rubrobacter</taxon>
    </lineage>
</organism>
<dbReference type="Gene3D" id="3.40.50.880">
    <property type="match status" value="1"/>
</dbReference>
<dbReference type="PROSITE" id="PS51273">
    <property type="entry name" value="GATASE_TYPE_1"/>
    <property type="match status" value="1"/>
</dbReference>
<keyword evidence="2" id="KW-1185">Reference proteome</keyword>
<dbReference type="Pfam" id="PF07722">
    <property type="entry name" value="Peptidase_C26"/>
    <property type="match status" value="1"/>
</dbReference>
<dbReference type="InterPro" id="IPR011697">
    <property type="entry name" value="Peptidase_C26"/>
</dbReference>
<dbReference type="CDD" id="cd01745">
    <property type="entry name" value="GATase1_2"/>
    <property type="match status" value="1"/>
</dbReference>
<protein>
    <submittedName>
        <fullName evidence="1">Uncharacterized protein</fullName>
    </submittedName>
</protein>
<dbReference type="EMBL" id="AP019791">
    <property type="protein sequence ID" value="BBL79359.1"/>
    <property type="molecule type" value="Genomic_DNA"/>
</dbReference>
<sequence>MAPVIGVTATLKEDVERVAERPLGRFVRADVDYVEGVVEAGGVPVVLAPVAGPGVAEVLVGGIDGLLLSGGSDLEPSHYGEEALPELGVTLPERDEFEIALARSALRRGIPIFGICRGMQLINVVLGGTLYQDIPSQMGGGVLGHRQRTPKWQPAHEVEVLPGTLLGGIVGRERIEVNSYHHQAVRDLAPGLAVGARSSDGVIEAVESREPGERWVLGIQWHAEAMRAAGPEHRALFEAHVAAARRYAGRRAAA</sequence>
<dbReference type="GO" id="GO:0005829">
    <property type="term" value="C:cytosol"/>
    <property type="evidence" value="ECO:0007669"/>
    <property type="project" value="TreeGrafter"/>
</dbReference>
<dbReference type="InterPro" id="IPR029062">
    <property type="entry name" value="Class_I_gatase-like"/>
</dbReference>
<dbReference type="RefSeq" id="WP_172620713.1">
    <property type="nucleotide sequence ID" value="NZ_AP019791.1"/>
</dbReference>
<name>A0A510HHC9_9ACTN</name>
<dbReference type="FunFam" id="3.40.50.880:FF:000030">
    <property type="entry name" value="Gamma-glutamyl-gamma-aminobutyrate hydrolase PuuD"/>
    <property type="match status" value="1"/>
</dbReference>
<dbReference type="GO" id="GO:0033969">
    <property type="term" value="F:gamma-glutamyl-gamma-aminobutyrate hydrolase activity"/>
    <property type="evidence" value="ECO:0007669"/>
    <property type="project" value="TreeGrafter"/>
</dbReference>
<gene>
    <name evidence="1" type="ORF">RxyAA322_12130</name>
</gene>
<dbReference type="GO" id="GO:0006598">
    <property type="term" value="P:polyamine catabolic process"/>
    <property type="evidence" value="ECO:0007669"/>
    <property type="project" value="TreeGrafter"/>
</dbReference>
<dbReference type="AlphaFoldDB" id="A0A510HHC9"/>
<dbReference type="SUPFAM" id="SSF52317">
    <property type="entry name" value="Class I glutamine amidotransferase-like"/>
    <property type="match status" value="1"/>
</dbReference>
<dbReference type="PANTHER" id="PTHR43235">
    <property type="entry name" value="GLUTAMINE AMIDOTRANSFERASE PB2B2.05-RELATED"/>
    <property type="match status" value="1"/>
</dbReference>
<accession>A0A510HHC9</accession>
<dbReference type="PANTHER" id="PTHR43235:SF1">
    <property type="entry name" value="GLUTAMINE AMIDOTRANSFERASE PB2B2.05-RELATED"/>
    <property type="match status" value="1"/>
</dbReference>
<dbReference type="Proteomes" id="UP000318065">
    <property type="component" value="Chromosome"/>
</dbReference>
<dbReference type="InterPro" id="IPR044668">
    <property type="entry name" value="PuuD-like"/>
</dbReference>
<proteinExistence type="predicted"/>
<evidence type="ECO:0000313" key="1">
    <source>
        <dbReference type="EMBL" id="BBL79359.1"/>
    </source>
</evidence>